<evidence type="ECO:0000256" key="6">
    <source>
        <dbReference type="ARBA" id="ARBA00022723"/>
    </source>
</evidence>
<keyword evidence="12" id="KW-1185">Reference proteome</keyword>
<evidence type="ECO:0000256" key="1">
    <source>
        <dbReference type="ARBA" id="ARBA00001946"/>
    </source>
</evidence>
<keyword evidence="7" id="KW-0274">FAD</keyword>
<protein>
    <recommendedName>
        <fullName evidence="3">FAD:protein FMN transferase</fullName>
        <ecNumber evidence="2">2.7.1.180</ecNumber>
    </recommendedName>
    <alternativeName>
        <fullName evidence="9">Flavin transferase</fullName>
    </alternativeName>
</protein>
<keyword evidence="8" id="KW-0460">Magnesium</keyword>
<dbReference type="PANTHER" id="PTHR30040">
    <property type="entry name" value="THIAMINE BIOSYNTHESIS LIPOPROTEIN APBE"/>
    <property type="match status" value="1"/>
</dbReference>
<evidence type="ECO:0000256" key="5">
    <source>
        <dbReference type="ARBA" id="ARBA00022679"/>
    </source>
</evidence>
<evidence type="ECO:0000256" key="7">
    <source>
        <dbReference type="ARBA" id="ARBA00022827"/>
    </source>
</evidence>
<evidence type="ECO:0000256" key="8">
    <source>
        <dbReference type="ARBA" id="ARBA00022842"/>
    </source>
</evidence>
<dbReference type="AlphaFoldDB" id="A0A3N2DB70"/>
<dbReference type="RefSeq" id="WP_123739025.1">
    <property type="nucleotide sequence ID" value="NZ_CALFQU010000029.1"/>
</dbReference>
<proteinExistence type="predicted"/>
<comment type="catalytic activity">
    <reaction evidence="10">
        <text>L-threonyl-[protein] + FAD = FMN-L-threonyl-[protein] + AMP + H(+)</text>
        <dbReference type="Rhea" id="RHEA:36847"/>
        <dbReference type="Rhea" id="RHEA-COMP:11060"/>
        <dbReference type="Rhea" id="RHEA-COMP:11061"/>
        <dbReference type="ChEBI" id="CHEBI:15378"/>
        <dbReference type="ChEBI" id="CHEBI:30013"/>
        <dbReference type="ChEBI" id="CHEBI:57692"/>
        <dbReference type="ChEBI" id="CHEBI:74257"/>
        <dbReference type="ChEBI" id="CHEBI:456215"/>
        <dbReference type="EC" id="2.7.1.180"/>
    </reaction>
</comment>
<evidence type="ECO:0000256" key="10">
    <source>
        <dbReference type="ARBA" id="ARBA00048540"/>
    </source>
</evidence>
<evidence type="ECO:0000256" key="3">
    <source>
        <dbReference type="ARBA" id="ARBA00016337"/>
    </source>
</evidence>
<organism evidence="11 12">
    <name type="scientific">Salana multivorans</name>
    <dbReference type="NCBI Taxonomy" id="120377"/>
    <lineage>
        <taxon>Bacteria</taxon>
        <taxon>Bacillati</taxon>
        <taxon>Actinomycetota</taxon>
        <taxon>Actinomycetes</taxon>
        <taxon>Micrococcales</taxon>
        <taxon>Beutenbergiaceae</taxon>
        <taxon>Salana</taxon>
    </lineage>
</organism>
<evidence type="ECO:0000256" key="9">
    <source>
        <dbReference type="ARBA" id="ARBA00031306"/>
    </source>
</evidence>
<dbReference type="InterPro" id="IPR024932">
    <property type="entry name" value="ApbE"/>
</dbReference>
<dbReference type="OrthoDB" id="3728306at2"/>
<evidence type="ECO:0000256" key="2">
    <source>
        <dbReference type="ARBA" id="ARBA00011955"/>
    </source>
</evidence>
<dbReference type="Pfam" id="PF02424">
    <property type="entry name" value="ApbE"/>
    <property type="match status" value="1"/>
</dbReference>
<dbReference type="SUPFAM" id="SSF143631">
    <property type="entry name" value="ApbE-like"/>
    <property type="match status" value="1"/>
</dbReference>
<keyword evidence="6" id="KW-0479">Metal-binding</keyword>
<evidence type="ECO:0000313" key="11">
    <source>
        <dbReference type="EMBL" id="ROR96908.1"/>
    </source>
</evidence>
<dbReference type="PANTHER" id="PTHR30040:SF2">
    <property type="entry name" value="FAD:PROTEIN FMN TRANSFERASE"/>
    <property type="match status" value="1"/>
</dbReference>
<sequence>MIADAAVDEIAAGRMEFDAIGTRWVIDTPEPLPLGLEARILAEINDFDFEWSRFRPDSVVAAVAREGGQFPVGVDGEAMLRLYTRLADATDGAVNPFVGATLEHLGYDPTYRLSPAPGAPKPVPGWEGRFQRTTALLQLPRGTVLDVGAVGKGRLVDVVADVIRRAGIESFTVDAGGDLRHVGPARVRIGLEHPLDPTRAVGVVTLTDGAIAASATNRRAWADGLHHVIDARTGAPVRGILATWALARTAMIADAASTAAFFLPPSEVLSALDGVHAVVVMPTSGPLRHAGLDDERVVAELYP</sequence>
<keyword evidence="4" id="KW-0285">Flavoprotein</keyword>
<keyword evidence="11" id="KW-0449">Lipoprotein</keyword>
<dbReference type="GO" id="GO:0016740">
    <property type="term" value="F:transferase activity"/>
    <property type="evidence" value="ECO:0007669"/>
    <property type="project" value="UniProtKB-KW"/>
</dbReference>
<accession>A0A3N2DB70</accession>
<reference evidence="11 12" key="1">
    <citation type="submission" date="2018-11" db="EMBL/GenBank/DDBJ databases">
        <title>Sequencing the genomes of 1000 actinobacteria strains.</title>
        <authorList>
            <person name="Klenk H.-P."/>
        </authorList>
    </citation>
    <scope>NUCLEOTIDE SEQUENCE [LARGE SCALE GENOMIC DNA]</scope>
    <source>
        <strain evidence="11 12">DSM 13521</strain>
    </source>
</reference>
<keyword evidence="5" id="KW-0808">Transferase</keyword>
<comment type="caution">
    <text evidence="11">The sequence shown here is derived from an EMBL/GenBank/DDBJ whole genome shotgun (WGS) entry which is preliminary data.</text>
</comment>
<comment type="cofactor">
    <cofactor evidence="1">
        <name>Mg(2+)</name>
        <dbReference type="ChEBI" id="CHEBI:18420"/>
    </cofactor>
</comment>
<evidence type="ECO:0000313" key="12">
    <source>
        <dbReference type="Proteomes" id="UP000275356"/>
    </source>
</evidence>
<dbReference type="Proteomes" id="UP000275356">
    <property type="component" value="Unassembled WGS sequence"/>
</dbReference>
<gene>
    <name evidence="11" type="ORF">EDD28_1501</name>
</gene>
<dbReference type="InterPro" id="IPR003374">
    <property type="entry name" value="ApbE-like_sf"/>
</dbReference>
<dbReference type="EMBL" id="RKHQ01000001">
    <property type="protein sequence ID" value="ROR96908.1"/>
    <property type="molecule type" value="Genomic_DNA"/>
</dbReference>
<evidence type="ECO:0000256" key="4">
    <source>
        <dbReference type="ARBA" id="ARBA00022630"/>
    </source>
</evidence>
<name>A0A3N2DB70_9MICO</name>
<dbReference type="Gene3D" id="3.10.520.10">
    <property type="entry name" value="ApbE-like domains"/>
    <property type="match status" value="1"/>
</dbReference>
<dbReference type="GO" id="GO:0046872">
    <property type="term" value="F:metal ion binding"/>
    <property type="evidence" value="ECO:0007669"/>
    <property type="project" value="UniProtKB-KW"/>
</dbReference>
<dbReference type="EC" id="2.7.1.180" evidence="2"/>